<keyword evidence="4" id="KW-1185">Reference proteome</keyword>
<feature type="domain" description="DUF8021" evidence="2">
    <location>
        <begin position="154"/>
        <end position="262"/>
    </location>
</feature>
<evidence type="ECO:0000256" key="1">
    <source>
        <dbReference type="SAM" id="SignalP"/>
    </source>
</evidence>
<dbReference type="EMBL" id="MU004239">
    <property type="protein sequence ID" value="KAF2666405.1"/>
    <property type="molecule type" value="Genomic_DNA"/>
</dbReference>
<keyword evidence="1" id="KW-0732">Signal</keyword>
<sequence>MAPSPRQLVLLSCLAAISMAACPRPILQTALDNFIQVAEKPSGASLKLAAGAKMTQNNSPITSFDQSKIAKSSGFGKAFKIDVLDEEACTVAVMRTPKIDGQLELFSARIKVAPTGEIQELELYNAGKGSHMLFKPEGLPNEAPALWSSDAPATHESLVKIIDSYPEGMEKGNGSITKASPTCNRFENGQEMGVGVCNKFPFEYPVVYRRYYADTKTGVGLGAFLFSTLNGSKRKAMGFKALWLHEYFKVEKGQIAMIAAVMNNVEDNFKDVWSPA</sequence>
<dbReference type="Pfam" id="PF26061">
    <property type="entry name" value="DUF8021"/>
    <property type="match status" value="1"/>
</dbReference>
<dbReference type="AlphaFoldDB" id="A0A6A6U286"/>
<reference evidence="3" key="1">
    <citation type="journal article" date="2020" name="Stud. Mycol.">
        <title>101 Dothideomycetes genomes: a test case for predicting lifestyles and emergence of pathogens.</title>
        <authorList>
            <person name="Haridas S."/>
            <person name="Albert R."/>
            <person name="Binder M."/>
            <person name="Bloem J."/>
            <person name="Labutti K."/>
            <person name="Salamov A."/>
            <person name="Andreopoulos B."/>
            <person name="Baker S."/>
            <person name="Barry K."/>
            <person name="Bills G."/>
            <person name="Bluhm B."/>
            <person name="Cannon C."/>
            <person name="Castanera R."/>
            <person name="Culley D."/>
            <person name="Daum C."/>
            <person name="Ezra D."/>
            <person name="Gonzalez J."/>
            <person name="Henrissat B."/>
            <person name="Kuo A."/>
            <person name="Liang C."/>
            <person name="Lipzen A."/>
            <person name="Lutzoni F."/>
            <person name="Magnuson J."/>
            <person name="Mondo S."/>
            <person name="Nolan M."/>
            <person name="Ohm R."/>
            <person name="Pangilinan J."/>
            <person name="Park H.-J."/>
            <person name="Ramirez L."/>
            <person name="Alfaro M."/>
            <person name="Sun H."/>
            <person name="Tritt A."/>
            <person name="Yoshinaga Y."/>
            <person name="Zwiers L.-H."/>
            <person name="Turgeon B."/>
            <person name="Goodwin S."/>
            <person name="Spatafora J."/>
            <person name="Crous P."/>
            <person name="Grigoriev I."/>
        </authorList>
    </citation>
    <scope>NUCLEOTIDE SEQUENCE</scope>
    <source>
        <strain evidence="3">CBS 115976</strain>
    </source>
</reference>
<proteinExistence type="predicted"/>
<organism evidence="3 4">
    <name type="scientific">Microthyrium microscopicum</name>
    <dbReference type="NCBI Taxonomy" id="703497"/>
    <lineage>
        <taxon>Eukaryota</taxon>
        <taxon>Fungi</taxon>
        <taxon>Dikarya</taxon>
        <taxon>Ascomycota</taxon>
        <taxon>Pezizomycotina</taxon>
        <taxon>Dothideomycetes</taxon>
        <taxon>Dothideomycetes incertae sedis</taxon>
        <taxon>Microthyriales</taxon>
        <taxon>Microthyriaceae</taxon>
        <taxon>Microthyrium</taxon>
    </lineage>
</organism>
<gene>
    <name evidence="3" type="ORF">BT63DRAFT_458765</name>
</gene>
<dbReference type="InterPro" id="IPR058334">
    <property type="entry name" value="DUF8021"/>
</dbReference>
<feature type="chain" id="PRO_5025521932" description="DUF8021 domain-containing protein" evidence="1">
    <location>
        <begin position="21"/>
        <end position="276"/>
    </location>
</feature>
<protein>
    <recommendedName>
        <fullName evidence="2">DUF8021 domain-containing protein</fullName>
    </recommendedName>
</protein>
<evidence type="ECO:0000313" key="3">
    <source>
        <dbReference type="EMBL" id="KAF2666405.1"/>
    </source>
</evidence>
<evidence type="ECO:0000313" key="4">
    <source>
        <dbReference type="Proteomes" id="UP000799302"/>
    </source>
</evidence>
<evidence type="ECO:0000259" key="2">
    <source>
        <dbReference type="Pfam" id="PF26061"/>
    </source>
</evidence>
<name>A0A6A6U286_9PEZI</name>
<feature type="signal peptide" evidence="1">
    <location>
        <begin position="1"/>
        <end position="20"/>
    </location>
</feature>
<accession>A0A6A6U286</accession>
<dbReference type="Proteomes" id="UP000799302">
    <property type="component" value="Unassembled WGS sequence"/>
</dbReference>
<dbReference type="PROSITE" id="PS51257">
    <property type="entry name" value="PROKAR_LIPOPROTEIN"/>
    <property type="match status" value="1"/>
</dbReference>